<keyword evidence="1" id="KW-0812">Transmembrane</keyword>
<dbReference type="EMBL" id="PP926505">
    <property type="protein sequence ID" value="XDJ00164.1"/>
    <property type="molecule type" value="Genomic_DNA"/>
</dbReference>
<organism evidence="2">
    <name type="scientific">Salmonella phage PMBT18</name>
    <dbReference type="NCBI Taxonomy" id="3229742"/>
    <lineage>
        <taxon>Viruses</taxon>
        <taxon>Duplodnaviria</taxon>
        <taxon>Heunggongvirae</taxon>
        <taxon>Uroviricota</taxon>
        <taxon>Caudoviricetes</taxon>
    </lineage>
</organism>
<evidence type="ECO:0000256" key="1">
    <source>
        <dbReference type="SAM" id="Phobius"/>
    </source>
</evidence>
<evidence type="ECO:0000313" key="2">
    <source>
        <dbReference type="EMBL" id="XDJ00164.1"/>
    </source>
</evidence>
<sequence>MGLISFYSSVGCILNISIMAPIVGASKCNLQI</sequence>
<accession>A0AB39C265</accession>
<keyword evidence="1" id="KW-0472">Membrane</keyword>
<keyword evidence="1" id="KW-1133">Transmembrane helix</keyword>
<feature type="transmembrane region" description="Helical" evidence="1">
    <location>
        <begin position="6"/>
        <end position="25"/>
    </location>
</feature>
<reference evidence="2" key="1">
    <citation type="submission" date="2024-06" db="EMBL/GenBank/DDBJ databases">
        <title>This phage originates from the Bacteriophage catalogue of the Bacteriophage Competence Centre, Department of Microbiology und Biotechnology, Max Rubner-Institut, Kiel, Germany.</title>
        <authorList>
            <person name="Sprotte S."/>
            <person name="Brinks E."/>
            <person name="Hille F."/>
        </authorList>
    </citation>
    <scope>NUCLEOTIDE SEQUENCE</scope>
</reference>
<name>A0AB39C265_9CAUD</name>
<protein>
    <submittedName>
        <fullName evidence="2">Uncharacterized protein</fullName>
    </submittedName>
</protein>
<proteinExistence type="predicted"/>